<dbReference type="InterPro" id="IPR036047">
    <property type="entry name" value="F-box-like_dom_sf"/>
</dbReference>
<dbReference type="PANTHER" id="PTHR32141">
    <property type="match status" value="1"/>
</dbReference>
<evidence type="ECO:0000313" key="3">
    <source>
        <dbReference type="Proteomes" id="UP001231189"/>
    </source>
</evidence>
<protein>
    <recommendedName>
        <fullName evidence="1">F-box domain-containing protein</fullName>
    </recommendedName>
</protein>
<name>A0AAD8R0W4_LOLMU</name>
<evidence type="ECO:0000313" key="2">
    <source>
        <dbReference type="EMBL" id="KAK1612750.1"/>
    </source>
</evidence>
<reference evidence="2" key="1">
    <citation type="submission" date="2023-07" db="EMBL/GenBank/DDBJ databases">
        <title>A chromosome-level genome assembly of Lolium multiflorum.</title>
        <authorList>
            <person name="Chen Y."/>
            <person name="Copetti D."/>
            <person name="Kolliker R."/>
            <person name="Studer B."/>
        </authorList>
    </citation>
    <scope>NUCLEOTIDE SEQUENCE</scope>
    <source>
        <strain evidence="2">02402/16</strain>
        <tissue evidence="2">Leaf</tissue>
    </source>
</reference>
<comment type="caution">
    <text evidence="2">The sequence shown here is derived from an EMBL/GenBank/DDBJ whole genome shotgun (WGS) entry which is preliminary data.</text>
</comment>
<sequence>MSDGDRLSDLPDDLLLRVLYFTPAREGASTGALSKRWRGLWLSSGVLNLDERLAGEDHYTVFFSKRDAFVSAARSSLEAAAAGSPVTRLTFRVGSGRSYGFKDFLHANIDMNMARSARNPDVITELLSNAAARRVEELRLTGGDPDNLECLMNEEIQCPTVELPELSFLCLPSDSLRVLDVTSSRGLQSSPGVTFLRLASLRLNHCRVIMEHLQDLIHAAPARQYTSSSSW</sequence>
<keyword evidence="3" id="KW-1185">Reference proteome</keyword>
<dbReference type="AlphaFoldDB" id="A0AAD8R0W4"/>
<accession>A0AAD8R0W4</accession>
<dbReference type="InterPro" id="IPR055302">
    <property type="entry name" value="F-box_dom-containing"/>
</dbReference>
<evidence type="ECO:0000259" key="1">
    <source>
        <dbReference type="Pfam" id="PF00646"/>
    </source>
</evidence>
<dbReference type="Proteomes" id="UP001231189">
    <property type="component" value="Unassembled WGS sequence"/>
</dbReference>
<organism evidence="2 3">
    <name type="scientific">Lolium multiflorum</name>
    <name type="common">Italian ryegrass</name>
    <name type="synonym">Lolium perenne subsp. multiflorum</name>
    <dbReference type="NCBI Taxonomy" id="4521"/>
    <lineage>
        <taxon>Eukaryota</taxon>
        <taxon>Viridiplantae</taxon>
        <taxon>Streptophyta</taxon>
        <taxon>Embryophyta</taxon>
        <taxon>Tracheophyta</taxon>
        <taxon>Spermatophyta</taxon>
        <taxon>Magnoliopsida</taxon>
        <taxon>Liliopsida</taxon>
        <taxon>Poales</taxon>
        <taxon>Poaceae</taxon>
        <taxon>BOP clade</taxon>
        <taxon>Pooideae</taxon>
        <taxon>Poodae</taxon>
        <taxon>Poeae</taxon>
        <taxon>Poeae Chloroplast Group 2 (Poeae type)</taxon>
        <taxon>Loliodinae</taxon>
        <taxon>Loliinae</taxon>
        <taxon>Lolium</taxon>
    </lineage>
</organism>
<feature type="domain" description="F-box" evidence="1">
    <location>
        <begin position="7"/>
        <end position="45"/>
    </location>
</feature>
<gene>
    <name evidence="2" type="ORF">QYE76_036423</name>
</gene>
<dbReference type="Pfam" id="PF00646">
    <property type="entry name" value="F-box"/>
    <property type="match status" value="1"/>
</dbReference>
<proteinExistence type="predicted"/>
<dbReference type="PANTHER" id="PTHR32141:SF26">
    <property type="entry name" value="OS08G0328600 PROTEIN"/>
    <property type="match status" value="1"/>
</dbReference>
<dbReference type="SUPFAM" id="SSF81383">
    <property type="entry name" value="F-box domain"/>
    <property type="match status" value="1"/>
</dbReference>
<dbReference type="EMBL" id="JAUUTY010000007">
    <property type="protein sequence ID" value="KAK1612750.1"/>
    <property type="molecule type" value="Genomic_DNA"/>
</dbReference>
<dbReference type="InterPro" id="IPR001810">
    <property type="entry name" value="F-box_dom"/>
</dbReference>